<keyword evidence="9" id="KW-0812">Transmembrane</keyword>
<dbReference type="InterPro" id="IPR003661">
    <property type="entry name" value="HisK_dim/P_dom"/>
</dbReference>
<protein>
    <recommendedName>
        <fullName evidence="2">histidine kinase</fullName>
        <ecNumber evidence="2">2.7.13.3</ecNumber>
    </recommendedName>
</protein>
<dbReference type="InterPro" id="IPR003594">
    <property type="entry name" value="HATPase_dom"/>
</dbReference>
<evidence type="ECO:0000256" key="3">
    <source>
        <dbReference type="ARBA" id="ARBA00022553"/>
    </source>
</evidence>
<gene>
    <name evidence="11" type="ORF">AAW51_3403</name>
</gene>
<dbReference type="PANTHER" id="PTHR43065">
    <property type="entry name" value="SENSOR HISTIDINE KINASE"/>
    <property type="match status" value="1"/>
</dbReference>
<evidence type="ECO:0000256" key="4">
    <source>
        <dbReference type="ARBA" id="ARBA00022679"/>
    </source>
</evidence>
<dbReference type="PROSITE" id="PS50109">
    <property type="entry name" value="HIS_KIN"/>
    <property type="match status" value="1"/>
</dbReference>
<keyword evidence="3" id="KW-0597">Phosphoprotein</keyword>
<dbReference type="CDD" id="cd00082">
    <property type="entry name" value="HisKA"/>
    <property type="match status" value="1"/>
</dbReference>
<evidence type="ECO:0000256" key="1">
    <source>
        <dbReference type="ARBA" id="ARBA00000085"/>
    </source>
</evidence>
<sequence length="622" mass="66607">MPAMAIHIALLLTLLETLAMSAVLLAWAKEVRGARLLVVFLLGVATWIVGNELPSWVGIGAAPLAMALLSSVPLTSAAFLHFCATFCEVPLGKRWIWGAYGLAASAMTLSLVRSPGEFRHYPPFEGVEWVVVPNAVGWTTGLVWAFLAAAGMLVLMSGLWRAASPQRRRQIAAVAVSCGWGLLAMSGYTFAALDIPLYPWQVLAAPAYPVILVYGILRYRVFVANVWARRALASAILILLGVMVVPLTVLLPFESKWVNAVAVAATCLALSGPVWRVASRLVYPGGTPSADDLRHWRAKLSRAPSLSALADTAAELVSQRMRLAVGVRVGSHVEDAPAGASAHVLAGPHPTLVCLKAANAEPGVSGEWQTTLIGFDEAPPGQRHLAELFGAMLADAAAQVEVAVAAEQRERERQLQARLAELGSLAATVAHDLRNPLNIIAMAVALAPDDTRHEVNEQITRISRLAEDLLDYAKPWQIQPIETDIAQRVQGLVRRMPEVEIGPGLAVPMTATLDPVRFDQAVCNLLSNARAAAGTRRVQLDAERACHTVRLHVCDDGPGISPDLRDKLFQPFASRSPGGTGLGLAIVARIMAAHGGSAELTERAPWRTCFTLTFPQQEASLS</sequence>
<accession>A0A0G3BKW4</accession>
<dbReference type="SMART" id="SM00388">
    <property type="entry name" value="HisKA"/>
    <property type="match status" value="1"/>
</dbReference>
<feature type="transmembrane region" description="Helical" evidence="9">
    <location>
        <begin position="135"/>
        <end position="159"/>
    </location>
</feature>
<keyword evidence="6 11" id="KW-0418">Kinase</keyword>
<evidence type="ECO:0000256" key="7">
    <source>
        <dbReference type="ARBA" id="ARBA00022840"/>
    </source>
</evidence>
<evidence type="ECO:0000256" key="6">
    <source>
        <dbReference type="ARBA" id="ARBA00022777"/>
    </source>
</evidence>
<evidence type="ECO:0000256" key="9">
    <source>
        <dbReference type="SAM" id="Phobius"/>
    </source>
</evidence>
<dbReference type="SUPFAM" id="SSF47384">
    <property type="entry name" value="Homodimeric domain of signal transducing histidine kinase"/>
    <property type="match status" value="1"/>
</dbReference>
<feature type="transmembrane region" description="Helical" evidence="9">
    <location>
        <begin position="171"/>
        <end position="191"/>
    </location>
</feature>
<comment type="catalytic activity">
    <reaction evidence="1">
        <text>ATP + protein L-histidine = ADP + protein N-phospho-L-histidine.</text>
        <dbReference type="EC" id="2.7.13.3"/>
    </reaction>
</comment>
<evidence type="ECO:0000313" key="11">
    <source>
        <dbReference type="EMBL" id="AKJ30094.1"/>
    </source>
</evidence>
<feature type="transmembrane region" description="Helical" evidence="9">
    <location>
        <begin position="34"/>
        <end position="50"/>
    </location>
</feature>
<dbReference type="InterPro" id="IPR005467">
    <property type="entry name" value="His_kinase_dom"/>
</dbReference>
<proteinExistence type="predicted"/>
<dbReference type="STRING" id="413882.AAW51_3403"/>
<feature type="transmembrane region" description="Helical" evidence="9">
    <location>
        <begin position="197"/>
        <end position="219"/>
    </location>
</feature>
<evidence type="ECO:0000256" key="5">
    <source>
        <dbReference type="ARBA" id="ARBA00022741"/>
    </source>
</evidence>
<name>A0A0G3BKW4_9BURK</name>
<dbReference type="EC" id="2.7.13.3" evidence="2"/>
<evidence type="ECO:0000256" key="8">
    <source>
        <dbReference type="ARBA" id="ARBA00023012"/>
    </source>
</evidence>
<dbReference type="GO" id="GO:0000155">
    <property type="term" value="F:phosphorelay sensor kinase activity"/>
    <property type="evidence" value="ECO:0007669"/>
    <property type="project" value="InterPro"/>
</dbReference>
<dbReference type="PRINTS" id="PR00344">
    <property type="entry name" value="BCTRLSENSOR"/>
</dbReference>
<reference evidence="11 12" key="1">
    <citation type="submission" date="2015-05" db="EMBL/GenBank/DDBJ databases">
        <authorList>
            <person name="Tang B."/>
            <person name="Yu Y."/>
        </authorList>
    </citation>
    <scope>NUCLEOTIDE SEQUENCE [LARGE SCALE GENOMIC DNA]</scope>
    <source>
        <strain evidence="11 12">DSM 7029</strain>
    </source>
</reference>
<dbReference type="KEGG" id="pbh:AAW51_3403"/>
<organism evidence="11 12">
    <name type="scientific">Caldimonas brevitalea</name>
    <dbReference type="NCBI Taxonomy" id="413882"/>
    <lineage>
        <taxon>Bacteria</taxon>
        <taxon>Pseudomonadati</taxon>
        <taxon>Pseudomonadota</taxon>
        <taxon>Betaproteobacteria</taxon>
        <taxon>Burkholderiales</taxon>
        <taxon>Sphaerotilaceae</taxon>
        <taxon>Caldimonas</taxon>
    </lineage>
</organism>
<dbReference type="Proteomes" id="UP000035352">
    <property type="component" value="Chromosome"/>
</dbReference>
<evidence type="ECO:0000259" key="10">
    <source>
        <dbReference type="PROSITE" id="PS50109"/>
    </source>
</evidence>
<dbReference type="CDD" id="cd00075">
    <property type="entry name" value="HATPase"/>
    <property type="match status" value="1"/>
</dbReference>
<dbReference type="PATRIC" id="fig|413882.6.peg.3552"/>
<keyword evidence="9" id="KW-1133">Transmembrane helix</keyword>
<keyword evidence="8" id="KW-0902">Two-component regulatory system</keyword>
<keyword evidence="5" id="KW-0547">Nucleotide-binding</keyword>
<feature type="transmembrane region" description="Helical" evidence="9">
    <location>
        <begin position="231"/>
        <end position="251"/>
    </location>
</feature>
<dbReference type="InterPro" id="IPR036890">
    <property type="entry name" value="HATPase_C_sf"/>
</dbReference>
<dbReference type="SMART" id="SM00387">
    <property type="entry name" value="HATPase_c"/>
    <property type="match status" value="1"/>
</dbReference>
<evidence type="ECO:0000256" key="2">
    <source>
        <dbReference type="ARBA" id="ARBA00012438"/>
    </source>
</evidence>
<keyword evidence="7" id="KW-0067">ATP-binding</keyword>
<dbReference type="Pfam" id="PF02518">
    <property type="entry name" value="HATPase_c"/>
    <property type="match status" value="1"/>
</dbReference>
<evidence type="ECO:0000313" key="12">
    <source>
        <dbReference type="Proteomes" id="UP000035352"/>
    </source>
</evidence>
<dbReference type="Gene3D" id="3.30.565.10">
    <property type="entry name" value="Histidine kinase-like ATPase, C-terminal domain"/>
    <property type="match status" value="1"/>
</dbReference>
<dbReference type="InterPro" id="IPR004358">
    <property type="entry name" value="Sig_transdc_His_kin-like_C"/>
</dbReference>
<feature type="transmembrane region" description="Helical" evidence="9">
    <location>
        <begin position="95"/>
        <end position="115"/>
    </location>
</feature>
<dbReference type="Pfam" id="PF00512">
    <property type="entry name" value="HisKA"/>
    <property type="match status" value="1"/>
</dbReference>
<dbReference type="SUPFAM" id="SSF55874">
    <property type="entry name" value="ATPase domain of HSP90 chaperone/DNA topoisomerase II/histidine kinase"/>
    <property type="match status" value="1"/>
</dbReference>
<dbReference type="PANTHER" id="PTHR43065:SF10">
    <property type="entry name" value="PEROXIDE STRESS-ACTIVATED HISTIDINE KINASE MAK3"/>
    <property type="match status" value="1"/>
</dbReference>
<feature type="transmembrane region" description="Helical" evidence="9">
    <location>
        <begin position="6"/>
        <end position="27"/>
    </location>
</feature>
<feature type="transmembrane region" description="Helical" evidence="9">
    <location>
        <begin position="56"/>
        <end position="83"/>
    </location>
</feature>
<feature type="domain" description="Histidine kinase" evidence="10">
    <location>
        <begin position="428"/>
        <end position="618"/>
    </location>
</feature>
<keyword evidence="4" id="KW-0808">Transferase</keyword>
<dbReference type="InterPro" id="IPR036097">
    <property type="entry name" value="HisK_dim/P_sf"/>
</dbReference>
<keyword evidence="12" id="KW-1185">Reference proteome</keyword>
<dbReference type="AlphaFoldDB" id="A0A0G3BKW4"/>
<dbReference type="GO" id="GO:0005524">
    <property type="term" value="F:ATP binding"/>
    <property type="evidence" value="ECO:0007669"/>
    <property type="project" value="UniProtKB-KW"/>
</dbReference>
<keyword evidence="9" id="KW-0472">Membrane</keyword>
<dbReference type="EMBL" id="CP011371">
    <property type="protein sequence ID" value="AKJ30094.1"/>
    <property type="molecule type" value="Genomic_DNA"/>
</dbReference>
<dbReference type="Gene3D" id="1.10.287.130">
    <property type="match status" value="1"/>
</dbReference>